<evidence type="ECO:0000256" key="9">
    <source>
        <dbReference type="ARBA" id="ARBA00048248"/>
    </source>
</evidence>
<keyword evidence="2 10" id="KW-0963">Cytoplasm</keyword>
<name>A0A521G119_9BACT</name>
<dbReference type="GO" id="GO:0006437">
    <property type="term" value="P:tyrosyl-tRNA aminoacylation"/>
    <property type="evidence" value="ECO:0007669"/>
    <property type="project" value="UniProtKB-UniRule"/>
</dbReference>
<keyword evidence="6 11" id="KW-0694">RNA-binding</keyword>
<protein>
    <recommendedName>
        <fullName evidence="10">Tyrosine--tRNA ligase</fullName>
        <ecNumber evidence="10">6.1.1.1</ecNumber>
    </recommendedName>
    <alternativeName>
        <fullName evidence="10">Tyrosyl-tRNA synthetase</fullName>
        <shortName evidence="10">TyrRS</shortName>
    </alternativeName>
</protein>
<dbReference type="PROSITE" id="PS50889">
    <property type="entry name" value="S4"/>
    <property type="match status" value="1"/>
</dbReference>
<feature type="short sequence motif" description="'HIGH' region" evidence="10">
    <location>
        <begin position="52"/>
        <end position="61"/>
    </location>
</feature>
<dbReference type="GO" id="GO:0005829">
    <property type="term" value="C:cytosol"/>
    <property type="evidence" value="ECO:0007669"/>
    <property type="project" value="TreeGrafter"/>
</dbReference>
<proteinExistence type="inferred from homology"/>
<dbReference type="CDD" id="cd00805">
    <property type="entry name" value="TyrRS_core"/>
    <property type="match status" value="1"/>
</dbReference>
<dbReference type="InterPro" id="IPR036986">
    <property type="entry name" value="S4_RNA-bd_sf"/>
</dbReference>
<keyword evidence="5 10" id="KW-0067">ATP-binding</keyword>
<evidence type="ECO:0000256" key="10">
    <source>
        <dbReference type="HAMAP-Rule" id="MF_02007"/>
    </source>
</evidence>
<sequence length="409" mass="45909">MQNNTMMKPVEEQIALIERGCEGLISKEELEQKLKASLESGKPLKIKVGFDPTAPDLHLGHTVLLQKLRQFQQLGHEVHFLIGDFTAQIGDPTGKSETRPPLSREDVVRNAETYKAQVFKMLDPAKTKVVFNSAWLGQLSAYDMIRLASELTVARMLERDDFKKRFTSNRPIFIHEFFYPLFQGYDSVALEADVELGGTDQLFNLLMGREMQRYRGMQPQVVLTTPLLEGLDGVNKMSKSLGNYIGISEPPNEIFGKVLSISDPLMFRYYELLSDLSLAEIAVLKQDVEEGRAHPKAVKVRLAKELVARFHDQDAAEAAEKHFEQVFKQRELPDDIPEKILVAGGSILLAKLLLEAELVSSASDGRRMITQNAVTVNGEKAVDANAELLAHGEMLLKVGKRRFCKVIFV</sequence>
<comment type="caution">
    <text evidence="13">The sequence shown here is derived from an EMBL/GenBank/DDBJ whole genome shotgun (WGS) entry which is preliminary data.</text>
</comment>
<dbReference type="InterPro" id="IPR024088">
    <property type="entry name" value="Tyr-tRNA-ligase_bac-type"/>
</dbReference>
<reference evidence="13" key="1">
    <citation type="submission" date="2017-07" db="EMBL/GenBank/DDBJ databases">
        <title>The cable genome - Insights into the physiology and evolution of filamentous bacteria capable of sulfide oxidation via long distance electron transfer.</title>
        <authorList>
            <person name="Thorup C."/>
            <person name="Bjerg J.T."/>
            <person name="Schreiber L."/>
            <person name="Nielsen L.P."/>
            <person name="Kjeldsen K.U."/>
            <person name="Boesen T."/>
            <person name="Boggild A."/>
            <person name="Meysman F."/>
            <person name="Geelhoed J."/>
            <person name="Schramm A."/>
        </authorList>
    </citation>
    <scope>NUCLEOTIDE SEQUENCE [LARGE SCALE GENOMIC DNA]</scope>
    <source>
        <strain evidence="13">GS</strain>
    </source>
</reference>
<evidence type="ECO:0000256" key="7">
    <source>
        <dbReference type="ARBA" id="ARBA00022917"/>
    </source>
</evidence>
<evidence type="ECO:0000256" key="3">
    <source>
        <dbReference type="ARBA" id="ARBA00022598"/>
    </source>
</evidence>
<keyword evidence="14" id="KW-1185">Reference proteome</keyword>
<dbReference type="SUPFAM" id="SSF55174">
    <property type="entry name" value="Alpha-L RNA-binding motif"/>
    <property type="match status" value="1"/>
</dbReference>
<evidence type="ECO:0000256" key="1">
    <source>
        <dbReference type="ARBA" id="ARBA00011738"/>
    </source>
</evidence>
<accession>A0A521G119</accession>
<dbReference type="Proteomes" id="UP000316238">
    <property type="component" value="Unassembled WGS sequence"/>
</dbReference>
<keyword evidence="3 10" id="KW-0436">Ligase</keyword>
<dbReference type="InterPro" id="IPR001412">
    <property type="entry name" value="aa-tRNA-synth_I_CS"/>
</dbReference>
<dbReference type="InterPro" id="IPR002305">
    <property type="entry name" value="aa-tRNA-synth_Ic"/>
</dbReference>
<dbReference type="InterPro" id="IPR014729">
    <property type="entry name" value="Rossmann-like_a/b/a_fold"/>
</dbReference>
<dbReference type="Pfam" id="PF22421">
    <property type="entry name" value="SYY_C-terminal"/>
    <property type="match status" value="1"/>
</dbReference>
<dbReference type="PRINTS" id="PR01040">
    <property type="entry name" value="TRNASYNTHTYR"/>
</dbReference>
<dbReference type="Pfam" id="PF00579">
    <property type="entry name" value="tRNA-synt_1b"/>
    <property type="match status" value="1"/>
</dbReference>
<evidence type="ECO:0000256" key="5">
    <source>
        <dbReference type="ARBA" id="ARBA00022840"/>
    </source>
</evidence>
<dbReference type="PANTHER" id="PTHR11766:SF1">
    <property type="entry name" value="TYROSINE--TRNA LIGASE"/>
    <property type="match status" value="1"/>
</dbReference>
<comment type="subunit">
    <text evidence="1 10">Homodimer.</text>
</comment>
<evidence type="ECO:0000256" key="11">
    <source>
        <dbReference type="PROSITE-ProRule" id="PRU00182"/>
    </source>
</evidence>
<dbReference type="GO" id="GO:0003723">
    <property type="term" value="F:RNA binding"/>
    <property type="evidence" value="ECO:0007669"/>
    <property type="project" value="UniProtKB-KW"/>
</dbReference>
<evidence type="ECO:0000256" key="2">
    <source>
        <dbReference type="ARBA" id="ARBA00022490"/>
    </source>
</evidence>
<evidence type="ECO:0000259" key="12">
    <source>
        <dbReference type="Pfam" id="PF22421"/>
    </source>
</evidence>
<dbReference type="NCBIfam" id="TIGR00234">
    <property type="entry name" value="tyrS"/>
    <property type="match status" value="1"/>
</dbReference>
<dbReference type="Gene3D" id="1.10.240.10">
    <property type="entry name" value="Tyrosyl-Transfer RNA Synthetase"/>
    <property type="match status" value="1"/>
</dbReference>
<dbReference type="GO" id="GO:0004831">
    <property type="term" value="F:tyrosine-tRNA ligase activity"/>
    <property type="evidence" value="ECO:0007669"/>
    <property type="project" value="UniProtKB-UniRule"/>
</dbReference>
<comment type="function">
    <text evidence="10">Catalyzes the attachment of tyrosine to tRNA(Tyr) in a two-step reaction: tyrosine is first activated by ATP to form Tyr-AMP and then transferred to the acceptor end of tRNA(Tyr).</text>
</comment>
<comment type="catalytic activity">
    <reaction evidence="9 10">
        <text>tRNA(Tyr) + L-tyrosine + ATP = L-tyrosyl-tRNA(Tyr) + AMP + diphosphate + H(+)</text>
        <dbReference type="Rhea" id="RHEA:10220"/>
        <dbReference type="Rhea" id="RHEA-COMP:9706"/>
        <dbReference type="Rhea" id="RHEA-COMP:9707"/>
        <dbReference type="ChEBI" id="CHEBI:15378"/>
        <dbReference type="ChEBI" id="CHEBI:30616"/>
        <dbReference type="ChEBI" id="CHEBI:33019"/>
        <dbReference type="ChEBI" id="CHEBI:58315"/>
        <dbReference type="ChEBI" id="CHEBI:78442"/>
        <dbReference type="ChEBI" id="CHEBI:78536"/>
        <dbReference type="ChEBI" id="CHEBI:456215"/>
        <dbReference type="EC" id="6.1.1.1"/>
    </reaction>
</comment>
<dbReference type="PANTHER" id="PTHR11766">
    <property type="entry name" value="TYROSYL-TRNA SYNTHETASE"/>
    <property type="match status" value="1"/>
</dbReference>
<dbReference type="Gene3D" id="3.10.290.10">
    <property type="entry name" value="RNA-binding S4 domain"/>
    <property type="match status" value="1"/>
</dbReference>
<evidence type="ECO:0000313" key="14">
    <source>
        <dbReference type="Proteomes" id="UP000316238"/>
    </source>
</evidence>
<dbReference type="SUPFAM" id="SSF52374">
    <property type="entry name" value="Nucleotidylyl transferase"/>
    <property type="match status" value="1"/>
</dbReference>
<keyword evidence="7 10" id="KW-0648">Protein biosynthesis</keyword>
<keyword evidence="4 10" id="KW-0547">Nucleotide-binding</keyword>
<dbReference type="Gene3D" id="3.40.50.620">
    <property type="entry name" value="HUPs"/>
    <property type="match status" value="1"/>
</dbReference>
<organism evidence="13 14">
    <name type="scientific">Candidatus Electronema aureum</name>
    <dbReference type="NCBI Taxonomy" id="2005002"/>
    <lineage>
        <taxon>Bacteria</taxon>
        <taxon>Pseudomonadati</taxon>
        <taxon>Thermodesulfobacteriota</taxon>
        <taxon>Desulfobulbia</taxon>
        <taxon>Desulfobulbales</taxon>
        <taxon>Desulfobulbaceae</taxon>
        <taxon>Candidatus Electronema</taxon>
    </lineage>
</organism>
<dbReference type="EMBL" id="NQJD01000020">
    <property type="protein sequence ID" value="TAA74678.1"/>
    <property type="molecule type" value="Genomic_DNA"/>
</dbReference>
<dbReference type="FunFam" id="3.40.50.620:FF:000061">
    <property type="entry name" value="Tyrosine--tRNA ligase"/>
    <property type="match status" value="1"/>
</dbReference>
<dbReference type="InterPro" id="IPR054608">
    <property type="entry name" value="SYY-like_C"/>
</dbReference>
<dbReference type="EC" id="6.1.1.1" evidence="10"/>
<comment type="subcellular location">
    <subcellularLocation>
        <location evidence="10">Cytoplasm</location>
    </subcellularLocation>
</comment>
<dbReference type="InterPro" id="IPR002307">
    <property type="entry name" value="Tyr-tRNA-ligase"/>
</dbReference>
<evidence type="ECO:0000313" key="13">
    <source>
        <dbReference type="EMBL" id="TAA74678.1"/>
    </source>
</evidence>
<dbReference type="GO" id="GO:0005524">
    <property type="term" value="F:ATP binding"/>
    <property type="evidence" value="ECO:0007669"/>
    <property type="project" value="UniProtKB-UniRule"/>
</dbReference>
<feature type="binding site" evidence="10">
    <location>
        <position position="239"/>
    </location>
    <ligand>
        <name>ATP</name>
        <dbReference type="ChEBI" id="CHEBI:30616"/>
    </ligand>
</feature>
<evidence type="ECO:0000256" key="6">
    <source>
        <dbReference type="ARBA" id="ARBA00022884"/>
    </source>
</evidence>
<comment type="similarity">
    <text evidence="10">Belongs to the class-I aminoacyl-tRNA synthetase family. TyrS type 2 subfamily.</text>
</comment>
<dbReference type="InterPro" id="IPR024108">
    <property type="entry name" value="Tyr-tRNA-ligase_bac_2"/>
</dbReference>
<dbReference type="HAMAP" id="MF_02007">
    <property type="entry name" value="Tyr_tRNA_synth_type2"/>
    <property type="match status" value="1"/>
</dbReference>
<keyword evidence="8 10" id="KW-0030">Aminoacyl-tRNA synthetase</keyword>
<evidence type="ECO:0000256" key="8">
    <source>
        <dbReference type="ARBA" id="ARBA00023146"/>
    </source>
</evidence>
<dbReference type="FunFam" id="1.10.240.10:FF:000006">
    <property type="entry name" value="Tyrosine--tRNA ligase"/>
    <property type="match status" value="1"/>
</dbReference>
<dbReference type="AlphaFoldDB" id="A0A521G119"/>
<feature type="short sequence motif" description="'KMSKS' region" evidence="10">
    <location>
        <begin position="236"/>
        <end position="240"/>
    </location>
</feature>
<dbReference type="PROSITE" id="PS00178">
    <property type="entry name" value="AA_TRNA_LIGASE_I"/>
    <property type="match status" value="1"/>
</dbReference>
<feature type="domain" description="Tyrosine--tRNA ligase SYY-like C-terminal" evidence="12">
    <location>
        <begin position="334"/>
        <end position="393"/>
    </location>
</feature>
<gene>
    <name evidence="10" type="primary">tyrS</name>
    <name evidence="13" type="ORF">CDV28_12034</name>
</gene>
<evidence type="ECO:0000256" key="4">
    <source>
        <dbReference type="ARBA" id="ARBA00022741"/>
    </source>
</evidence>